<accession>A0ACC2LPL0</accession>
<proteinExistence type="predicted"/>
<sequence length="281" mass="32096">MSESETSVTKSAPIIIQFESSSFNAGIVLTETNYDLWSQILEMHIAEEEKLSFIRGNSRPPAEKDDGYEKWYADNQKVKRWLLISMSPEIMKRYIHLPTARDVWKALSKAFYDGADELQVIMESKKDVASYQKSVQRQRVHIFLTGLDGEFEQIRGEILRKDPIPELEECFALVRRESVRRETMSVEPGNSEASAMVTRNRSNQNWPPQHQQDRTKPSHPKSTSGVDKSSYKCTQCGQSGHTKDRCCATNLWAVQNGGTIVVIHGNGISRRPPLLRLLKQR</sequence>
<gene>
    <name evidence="1" type="ORF">MRB53_009623</name>
</gene>
<protein>
    <submittedName>
        <fullName evidence="1">Uncharacterized protein</fullName>
    </submittedName>
</protein>
<evidence type="ECO:0000313" key="2">
    <source>
        <dbReference type="Proteomes" id="UP001234297"/>
    </source>
</evidence>
<name>A0ACC2LPL0_PERAE</name>
<evidence type="ECO:0000313" key="1">
    <source>
        <dbReference type="EMBL" id="KAJ8635356.1"/>
    </source>
</evidence>
<keyword evidence="2" id="KW-1185">Reference proteome</keyword>
<reference evidence="1 2" key="1">
    <citation type="journal article" date="2022" name="Hortic Res">
        <title>A haplotype resolved chromosomal level avocado genome allows analysis of novel avocado genes.</title>
        <authorList>
            <person name="Nath O."/>
            <person name="Fletcher S.J."/>
            <person name="Hayward A."/>
            <person name="Shaw L.M."/>
            <person name="Masouleh A.K."/>
            <person name="Furtado A."/>
            <person name="Henry R.J."/>
            <person name="Mitter N."/>
        </authorList>
    </citation>
    <scope>NUCLEOTIDE SEQUENCE [LARGE SCALE GENOMIC DNA]</scope>
    <source>
        <strain evidence="2">cv. Hass</strain>
    </source>
</reference>
<dbReference type="Proteomes" id="UP001234297">
    <property type="component" value="Chromosome 3"/>
</dbReference>
<comment type="caution">
    <text evidence="1">The sequence shown here is derived from an EMBL/GenBank/DDBJ whole genome shotgun (WGS) entry which is preliminary data.</text>
</comment>
<organism evidence="1 2">
    <name type="scientific">Persea americana</name>
    <name type="common">Avocado</name>
    <dbReference type="NCBI Taxonomy" id="3435"/>
    <lineage>
        <taxon>Eukaryota</taxon>
        <taxon>Viridiplantae</taxon>
        <taxon>Streptophyta</taxon>
        <taxon>Embryophyta</taxon>
        <taxon>Tracheophyta</taxon>
        <taxon>Spermatophyta</taxon>
        <taxon>Magnoliopsida</taxon>
        <taxon>Magnoliidae</taxon>
        <taxon>Laurales</taxon>
        <taxon>Lauraceae</taxon>
        <taxon>Persea</taxon>
    </lineage>
</organism>
<dbReference type="EMBL" id="CM056811">
    <property type="protein sequence ID" value="KAJ8635356.1"/>
    <property type="molecule type" value="Genomic_DNA"/>
</dbReference>